<proteinExistence type="predicted"/>
<feature type="region of interest" description="Disordered" evidence="1">
    <location>
        <begin position="1"/>
        <end position="31"/>
    </location>
</feature>
<organism evidence="2 3">
    <name type="scientific">Nesidiocoris tenuis</name>
    <dbReference type="NCBI Taxonomy" id="355587"/>
    <lineage>
        <taxon>Eukaryota</taxon>
        <taxon>Metazoa</taxon>
        <taxon>Ecdysozoa</taxon>
        <taxon>Arthropoda</taxon>
        <taxon>Hexapoda</taxon>
        <taxon>Insecta</taxon>
        <taxon>Pterygota</taxon>
        <taxon>Neoptera</taxon>
        <taxon>Paraneoptera</taxon>
        <taxon>Hemiptera</taxon>
        <taxon>Heteroptera</taxon>
        <taxon>Panheteroptera</taxon>
        <taxon>Cimicomorpha</taxon>
        <taxon>Miridae</taxon>
        <taxon>Dicyphina</taxon>
        <taxon>Nesidiocoris</taxon>
    </lineage>
</organism>
<keyword evidence="3" id="KW-1185">Reference proteome</keyword>
<feature type="compositionally biased region" description="Polar residues" evidence="1">
    <location>
        <begin position="187"/>
        <end position="197"/>
    </location>
</feature>
<feature type="compositionally biased region" description="Basic residues" evidence="1">
    <location>
        <begin position="1"/>
        <end position="12"/>
    </location>
</feature>
<feature type="region of interest" description="Disordered" evidence="1">
    <location>
        <begin position="58"/>
        <end position="216"/>
    </location>
</feature>
<accession>A0A6H5FYR8</accession>
<reference evidence="2 3" key="1">
    <citation type="submission" date="2020-02" db="EMBL/GenBank/DDBJ databases">
        <authorList>
            <person name="Ferguson B K."/>
        </authorList>
    </citation>
    <scope>NUCLEOTIDE SEQUENCE [LARGE SCALE GENOMIC DNA]</scope>
</reference>
<protein>
    <submittedName>
        <fullName evidence="2">Uncharacterized protein</fullName>
    </submittedName>
</protein>
<evidence type="ECO:0000313" key="2">
    <source>
        <dbReference type="EMBL" id="CAA9994581.1"/>
    </source>
</evidence>
<feature type="compositionally biased region" description="Low complexity" evidence="1">
    <location>
        <begin position="64"/>
        <end position="79"/>
    </location>
</feature>
<evidence type="ECO:0000256" key="1">
    <source>
        <dbReference type="SAM" id="MobiDB-lite"/>
    </source>
</evidence>
<dbReference type="AlphaFoldDB" id="A0A6H5FYR8"/>
<sequence>FKQRYLLKKHHAASAQRQGNISSDSDLRTQGRPDRHTVLLCDCGTRLDDLRVRERKIQSRRVTRSSTAAAQAADAMTVSRPPPSPAATSTAARTIADRSRPTSTSSRPTSTSSRSTSTSSRSTAASSRSTATSSRSTTTSSRPTATSSRPTATNSNSTATNSSSTAASSRSASTSSRLRTAGLAVAASSNLNTTDRPTNAPRGRGNLDLRLSSSTG</sequence>
<feature type="compositionally biased region" description="Polar residues" evidence="1">
    <location>
        <begin position="15"/>
        <end position="24"/>
    </location>
</feature>
<dbReference type="EMBL" id="CADCXU010002006">
    <property type="protein sequence ID" value="CAA9994581.1"/>
    <property type="molecule type" value="Genomic_DNA"/>
</dbReference>
<name>A0A6H5FYR8_9HEMI</name>
<evidence type="ECO:0000313" key="3">
    <source>
        <dbReference type="Proteomes" id="UP000479000"/>
    </source>
</evidence>
<dbReference type="Proteomes" id="UP000479000">
    <property type="component" value="Unassembled WGS sequence"/>
</dbReference>
<gene>
    <name evidence="2" type="ORF">NTEN_LOCUS1397</name>
</gene>
<feature type="non-terminal residue" evidence="2">
    <location>
        <position position="1"/>
    </location>
</feature>
<feature type="compositionally biased region" description="Low complexity" evidence="1">
    <location>
        <begin position="101"/>
        <end position="177"/>
    </location>
</feature>